<evidence type="ECO:0008006" key="3">
    <source>
        <dbReference type="Google" id="ProtNLM"/>
    </source>
</evidence>
<evidence type="ECO:0000313" key="2">
    <source>
        <dbReference type="Proteomes" id="UP000741863"/>
    </source>
</evidence>
<protein>
    <recommendedName>
        <fullName evidence="3">YneQ</fullName>
    </recommendedName>
</protein>
<comment type="caution">
    <text evidence="1">The sequence shown here is derived from an EMBL/GenBank/DDBJ whole genome shotgun (WGS) entry which is preliminary data.</text>
</comment>
<accession>A0ABS2PD27</accession>
<reference evidence="1 2" key="1">
    <citation type="submission" date="2021-01" db="EMBL/GenBank/DDBJ databases">
        <title>Genomic Encyclopedia of Type Strains, Phase IV (KMG-IV): sequencing the most valuable type-strain genomes for metagenomic binning, comparative biology and taxonomic classification.</title>
        <authorList>
            <person name="Goeker M."/>
        </authorList>
    </citation>
    <scope>NUCLEOTIDE SEQUENCE [LARGE SCALE GENOMIC DNA]</scope>
    <source>
        <strain evidence="1 2">DSM 25540</strain>
    </source>
</reference>
<proteinExistence type="predicted"/>
<evidence type="ECO:0000313" key="1">
    <source>
        <dbReference type="EMBL" id="MBM7632698.1"/>
    </source>
</evidence>
<keyword evidence="2" id="KW-1185">Reference proteome</keyword>
<sequence>MAFGINKQELMQWKERAKQGEISILTHYWVDERFPGCDSVTKVACSDIEKLLQWGKSYGFRPEWVHERGELSHFDVFGDHQKHVLEREGLIEQYERFVNTKPS</sequence>
<organism evidence="1 2">
    <name type="scientific">Geomicrobium sediminis</name>
    <dbReference type="NCBI Taxonomy" id="1347788"/>
    <lineage>
        <taxon>Bacteria</taxon>
        <taxon>Bacillati</taxon>
        <taxon>Bacillota</taxon>
        <taxon>Bacilli</taxon>
        <taxon>Bacillales</taxon>
        <taxon>Geomicrobium</taxon>
    </lineage>
</organism>
<dbReference type="RefSeq" id="WP_204697044.1">
    <property type="nucleotide sequence ID" value="NZ_JAFBEC010000004.1"/>
</dbReference>
<dbReference type="Proteomes" id="UP000741863">
    <property type="component" value="Unassembled WGS sequence"/>
</dbReference>
<name>A0ABS2PD27_9BACL</name>
<gene>
    <name evidence="1" type="ORF">JOD17_001792</name>
</gene>
<dbReference type="EMBL" id="JAFBEC010000004">
    <property type="protein sequence ID" value="MBM7632698.1"/>
    <property type="molecule type" value="Genomic_DNA"/>
</dbReference>